<keyword evidence="3" id="KW-1185">Reference proteome</keyword>
<evidence type="ECO:0000313" key="2">
    <source>
        <dbReference type="EMBL" id="CAG9330558.1"/>
    </source>
</evidence>
<dbReference type="Proteomes" id="UP001162131">
    <property type="component" value="Unassembled WGS sequence"/>
</dbReference>
<reference evidence="2" key="1">
    <citation type="submission" date="2021-09" db="EMBL/GenBank/DDBJ databases">
        <authorList>
            <consortium name="AG Swart"/>
            <person name="Singh M."/>
            <person name="Singh A."/>
            <person name="Seah K."/>
            <person name="Emmerich C."/>
        </authorList>
    </citation>
    <scope>NUCLEOTIDE SEQUENCE</scope>
    <source>
        <strain evidence="2">ATCC30299</strain>
    </source>
</reference>
<protein>
    <submittedName>
        <fullName evidence="2">Uncharacterized protein</fullName>
    </submittedName>
</protein>
<evidence type="ECO:0000256" key="1">
    <source>
        <dbReference type="SAM" id="MobiDB-lite"/>
    </source>
</evidence>
<dbReference type="AlphaFoldDB" id="A0AAU9JTI0"/>
<dbReference type="EMBL" id="CAJZBQ010000051">
    <property type="protein sequence ID" value="CAG9330558.1"/>
    <property type="molecule type" value="Genomic_DNA"/>
</dbReference>
<accession>A0AAU9JTI0</accession>
<evidence type="ECO:0000313" key="3">
    <source>
        <dbReference type="Proteomes" id="UP001162131"/>
    </source>
</evidence>
<sequence>MEIKVVMVGLLTMLSNTSLLKESPQKQTMLTQQSKPLATRQKLPKSALPLASTPTSHQTMFLNYKQQLLNSQAHCQN</sequence>
<feature type="region of interest" description="Disordered" evidence="1">
    <location>
        <begin position="29"/>
        <end position="54"/>
    </location>
</feature>
<comment type="caution">
    <text evidence="2">The sequence shown here is derived from an EMBL/GenBank/DDBJ whole genome shotgun (WGS) entry which is preliminary data.</text>
</comment>
<proteinExistence type="predicted"/>
<gene>
    <name evidence="2" type="ORF">BSTOLATCC_MIC51140</name>
</gene>
<organism evidence="2 3">
    <name type="scientific">Blepharisma stoltei</name>
    <dbReference type="NCBI Taxonomy" id="1481888"/>
    <lineage>
        <taxon>Eukaryota</taxon>
        <taxon>Sar</taxon>
        <taxon>Alveolata</taxon>
        <taxon>Ciliophora</taxon>
        <taxon>Postciliodesmatophora</taxon>
        <taxon>Heterotrichea</taxon>
        <taxon>Heterotrichida</taxon>
        <taxon>Blepharismidae</taxon>
        <taxon>Blepharisma</taxon>
    </lineage>
</organism>
<name>A0AAU9JTI0_9CILI</name>